<dbReference type="PANTHER" id="PTHR11005">
    <property type="entry name" value="LYSOSOMAL ACID LIPASE-RELATED"/>
    <property type="match status" value="1"/>
</dbReference>
<protein>
    <recommendedName>
        <fullName evidence="3">Triacylglycerol lipase</fullName>
    </recommendedName>
</protein>
<dbReference type="OrthoDB" id="9974421at2759"/>
<reference evidence="1" key="1">
    <citation type="submission" date="2021-06" db="EMBL/GenBank/DDBJ databases">
        <authorList>
            <person name="Hodson N. C."/>
            <person name="Mongue J. A."/>
            <person name="Jaron S. K."/>
        </authorList>
    </citation>
    <scope>NUCLEOTIDE SEQUENCE</scope>
</reference>
<accession>A0A8J2LGF7</accession>
<sequence length="111" mass="12213">SAIRAAYNHLPSPVSGRLVAHIGKMARDDQCQMYDFGSKGNVIKYGTKNPKLYYLGNVTVPCMGVIGPTDEAITAQNAERTFGELGNSKSFTYQVNRSDFTHSDFMIDDEA</sequence>
<comment type="caution">
    <text evidence="1">The sequence shown here is derived from an EMBL/GenBank/DDBJ whole genome shotgun (WGS) entry which is preliminary data.</text>
</comment>
<name>A0A8J2LGF7_9HEXA</name>
<dbReference type="Proteomes" id="UP000708208">
    <property type="component" value="Unassembled WGS sequence"/>
</dbReference>
<dbReference type="AlphaFoldDB" id="A0A8J2LGF7"/>
<feature type="non-terminal residue" evidence="1">
    <location>
        <position position="111"/>
    </location>
</feature>
<keyword evidence="2" id="KW-1185">Reference proteome</keyword>
<evidence type="ECO:0000313" key="2">
    <source>
        <dbReference type="Proteomes" id="UP000708208"/>
    </source>
</evidence>
<dbReference type="EMBL" id="CAJVCH010559664">
    <property type="protein sequence ID" value="CAG7831263.1"/>
    <property type="molecule type" value="Genomic_DNA"/>
</dbReference>
<organism evidence="1 2">
    <name type="scientific">Allacma fusca</name>
    <dbReference type="NCBI Taxonomy" id="39272"/>
    <lineage>
        <taxon>Eukaryota</taxon>
        <taxon>Metazoa</taxon>
        <taxon>Ecdysozoa</taxon>
        <taxon>Arthropoda</taxon>
        <taxon>Hexapoda</taxon>
        <taxon>Collembola</taxon>
        <taxon>Symphypleona</taxon>
        <taxon>Sminthuridae</taxon>
        <taxon>Allacma</taxon>
    </lineage>
</organism>
<evidence type="ECO:0000313" key="1">
    <source>
        <dbReference type="EMBL" id="CAG7831263.1"/>
    </source>
</evidence>
<gene>
    <name evidence="1" type="ORF">AFUS01_LOCUS41016</name>
</gene>
<proteinExistence type="predicted"/>
<feature type="non-terminal residue" evidence="1">
    <location>
        <position position="1"/>
    </location>
</feature>
<evidence type="ECO:0008006" key="3">
    <source>
        <dbReference type="Google" id="ProtNLM"/>
    </source>
</evidence>